<name>A0A9P8TBG3_9ASCO</name>
<reference evidence="8" key="1">
    <citation type="journal article" date="2021" name="Open Biol.">
        <title>Shared evolutionary footprints suggest mitochondrial oxidative damage underlies multiple complex I losses in fungi.</title>
        <authorList>
            <person name="Schikora-Tamarit M.A."/>
            <person name="Marcet-Houben M."/>
            <person name="Nosek J."/>
            <person name="Gabaldon T."/>
        </authorList>
    </citation>
    <scope>NUCLEOTIDE SEQUENCE</scope>
    <source>
        <strain evidence="8">NCAIM Y.01608</strain>
    </source>
</reference>
<feature type="transmembrane region" description="Helical" evidence="6">
    <location>
        <begin position="87"/>
        <end position="105"/>
    </location>
</feature>
<feature type="domain" description="Major facilitator superfamily (MFS) profile" evidence="7">
    <location>
        <begin position="85"/>
        <end position="497"/>
    </location>
</feature>
<sequence length="530" mass="58448">MPHMSAYFTDHLSMNLDKSTVEIVSEDLAQKPHPITSVLSAQSNIFADENQDITLGFIREYEKNGLSSLANVDLDVITRKIDKQMMLIMFVCYTCQFIDKVALNYANIMGLRKDLGLVGNQFSDLATYFFVGFLIFEPIQGFFIQKISPTRVLAVNVMIWGVLCMCSSATSNFAGMITVRVLLGCSEAAIAPCLVLITASWYTRGQAAFRTGFWYCGLGAGQIIGGLISFIFQQISPSAPFKGWKIMFLVIGFGNLLVGFAAYFCLPLNPVECKFLTQDEKYALLIKLSEAKIGVQSKKFVKSQVWEALNDITLYLFFIIACTISFSSNTITTFSSVDILSFGFTSKQAALLNMPSGVVSIASTLLSTFFIMKGFPRGLAIMILCVPAVCGGALLSFLPKSNQAGLLVGIYMINTIVAPLAIVYAWVGNCVAGHTKKICFNVAVMFGFGLANILGPQSYRADDYPDYIPAKVSMLATQAATIVIAALINLVYFLRNKRRSREPKRAMDEDVAAAFLNKTDFENRSFRYLY</sequence>
<evidence type="ECO:0000256" key="2">
    <source>
        <dbReference type="ARBA" id="ARBA00022448"/>
    </source>
</evidence>
<reference evidence="8" key="2">
    <citation type="submission" date="2021-01" db="EMBL/GenBank/DDBJ databases">
        <authorList>
            <person name="Schikora-Tamarit M.A."/>
        </authorList>
    </citation>
    <scope>NUCLEOTIDE SEQUENCE</scope>
    <source>
        <strain evidence="8">NCAIM Y.01608</strain>
    </source>
</reference>
<feature type="transmembrane region" description="Helical" evidence="6">
    <location>
        <begin position="351"/>
        <end position="372"/>
    </location>
</feature>
<dbReference type="AlphaFoldDB" id="A0A9P8TBG3"/>
<dbReference type="Proteomes" id="UP000788993">
    <property type="component" value="Unassembled WGS sequence"/>
</dbReference>
<feature type="transmembrane region" description="Helical" evidence="6">
    <location>
        <begin position="379"/>
        <end position="398"/>
    </location>
</feature>
<protein>
    <recommendedName>
        <fullName evidence="7">Major facilitator superfamily (MFS) profile domain-containing protein</fullName>
    </recommendedName>
</protein>
<dbReference type="InterPro" id="IPR036259">
    <property type="entry name" value="MFS_trans_sf"/>
</dbReference>
<dbReference type="PANTHER" id="PTHR43791:SF40">
    <property type="entry name" value="THIAMINE PATHWAY TRANSPORTER THI73"/>
    <property type="match status" value="1"/>
</dbReference>
<feature type="transmembrane region" description="Helical" evidence="6">
    <location>
        <begin position="438"/>
        <end position="455"/>
    </location>
</feature>
<accession>A0A9P8TBG3</accession>
<dbReference type="PROSITE" id="PS50850">
    <property type="entry name" value="MFS"/>
    <property type="match status" value="1"/>
</dbReference>
<evidence type="ECO:0000256" key="6">
    <source>
        <dbReference type="SAM" id="Phobius"/>
    </source>
</evidence>
<feature type="transmembrane region" description="Helical" evidence="6">
    <location>
        <begin position="244"/>
        <end position="266"/>
    </location>
</feature>
<evidence type="ECO:0000256" key="4">
    <source>
        <dbReference type="ARBA" id="ARBA00022989"/>
    </source>
</evidence>
<keyword evidence="9" id="KW-1185">Reference proteome</keyword>
<gene>
    <name evidence="8" type="ORF">OGATHE_002264</name>
</gene>
<organism evidence="8 9">
    <name type="scientific">Ogataea polymorpha</name>
    <dbReference type="NCBI Taxonomy" id="460523"/>
    <lineage>
        <taxon>Eukaryota</taxon>
        <taxon>Fungi</taxon>
        <taxon>Dikarya</taxon>
        <taxon>Ascomycota</taxon>
        <taxon>Saccharomycotina</taxon>
        <taxon>Pichiomycetes</taxon>
        <taxon>Pichiales</taxon>
        <taxon>Pichiaceae</taxon>
        <taxon>Ogataea</taxon>
    </lineage>
</organism>
<dbReference type="GO" id="GO:0022857">
    <property type="term" value="F:transmembrane transporter activity"/>
    <property type="evidence" value="ECO:0007669"/>
    <property type="project" value="InterPro"/>
</dbReference>
<dbReference type="InterPro" id="IPR020846">
    <property type="entry name" value="MFS_dom"/>
</dbReference>
<dbReference type="InterPro" id="IPR011701">
    <property type="entry name" value="MFS"/>
</dbReference>
<feature type="transmembrane region" description="Helical" evidence="6">
    <location>
        <begin position="153"/>
        <end position="175"/>
    </location>
</feature>
<keyword evidence="4 6" id="KW-1133">Transmembrane helix</keyword>
<evidence type="ECO:0000256" key="5">
    <source>
        <dbReference type="ARBA" id="ARBA00023136"/>
    </source>
</evidence>
<dbReference type="EMBL" id="JAEUBD010000753">
    <property type="protein sequence ID" value="KAH3672619.1"/>
    <property type="molecule type" value="Genomic_DNA"/>
</dbReference>
<feature type="transmembrane region" description="Helical" evidence="6">
    <location>
        <begin position="213"/>
        <end position="232"/>
    </location>
</feature>
<feature type="transmembrane region" description="Helical" evidence="6">
    <location>
        <begin position="404"/>
        <end position="426"/>
    </location>
</feature>
<evidence type="ECO:0000259" key="7">
    <source>
        <dbReference type="PROSITE" id="PS50850"/>
    </source>
</evidence>
<feature type="transmembrane region" description="Helical" evidence="6">
    <location>
        <begin position="312"/>
        <end position="331"/>
    </location>
</feature>
<keyword evidence="2" id="KW-0813">Transport</keyword>
<dbReference type="SUPFAM" id="SSF103473">
    <property type="entry name" value="MFS general substrate transporter"/>
    <property type="match status" value="1"/>
</dbReference>
<feature type="transmembrane region" description="Helical" evidence="6">
    <location>
        <begin position="125"/>
        <end position="144"/>
    </location>
</feature>
<feature type="transmembrane region" description="Helical" evidence="6">
    <location>
        <begin position="181"/>
        <end position="201"/>
    </location>
</feature>
<dbReference type="GO" id="GO:0016020">
    <property type="term" value="C:membrane"/>
    <property type="evidence" value="ECO:0007669"/>
    <property type="project" value="UniProtKB-SubCell"/>
</dbReference>
<evidence type="ECO:0000256" key="3">
    <source>
        <dbReference type="ARBA" id="ARBA00022692"/>
    </source>
</evidence>
<keyword evidence="3 6" id="KW-0812">Transmembrane</keyword>
<dbReference type="Pfam" id="PF07690">
    <property type="entry name" value="MFS_1"/>
    <property type="match status" value="1"/>
</dbReference>
<evidence type="ECO:0000256" key="1">
    <source>
        <dbReference type="ARBA" id="ARBA00004141"/>
    </source>
</evidence>
<proteinExistence type="predicted"/>
<keyword evidence="5 6" id="KW-0472">Membrane</keyword>
<evidence type="ECO:0000313" key="8">
    <source>
        <dbReference type="EMBL" id="KAH3672619.1"/>
    </source>
</evidence>
<comment type="subcellular location">
    <subcellularLocation>
        <location evidence="1">Membrane</location>
        <topology evidence="1">Multi-pass membrane protein</topology>
    </subcellularLocation>
</comment>
<comment type="caution">
    <text evidence="8">The sequence shown here is derived from an EMBL/GenBank/DDBJ whole genome shotgun (WGS) entry which is preliminary data.</text>
</comment>
<dbReference type="PANTHER" id="PTHR43791">
    <property type="entry name" value="PERMEASE-RELATED"/>
    <property type="match status" value="1"/>
</dbReference>
<dbReference type="Gene3D" id="1.20.1250.20">
    <property type="entry name" value="MFS general substrate transporter like domains"/>
    <property type="match status" value="1"/>
</dbReference>
<evidence type="ECO:0000313" key="9">
    <source>
        <dbReference type="Proteomes" id="UP000788993"/>
    </source>
</evidence>
<feature type="transmembrane region" description="Helical" evidence="6">
    <location>
        <begin position="475"/>
        <end position="494"/>
    </location>
</feature>